<protein>
    <submittedName>
        <fullName evidence="6">TetR/AcrR family transcriptional regulator</fullName>
    </submittedName>
</protein>
<dbReference type="Gene3D" id="1.10.357.10">
    <property type="entry name" value="Tetracycline Repressor, domain 2"/>
    <property type="match status" value="1"/>
</dbReference>
<evidence type="ECO:0000313" key="7">
    <source>
        <dbReference type="Proteomes" id="UP000323142"/>
    </source>
</evidence>
<proteinExistence type="predicted"/>
<evidence type="ECO:0000256" key="2">
    <source>
        <dbReference type="ARBA" id="ARBA00023125"/>
    </source>
</evidence>
<keyword evidence="3" id="KW-0804">Transcription</keyword>
<evidence type="ECO:0000256" key="1">
    <source>
        <dbReference type="ARBA" id="ARBA00023015"/>
    </source>
</evidence>
<evidence type="ECO:0000256" key="4">
    <source>
        <dbReference type="PROSITE-ProRule" id="PRU00335"/>
    </source>
</evidence>
<accession>A0A5B2VB45</accession>
<dbReference type="OrthoDB" id="9795011at2"/>
<dbReference type="PRINTS" id="PR00455">
    <property type="entry name" value="HTHTETR"/>
</dbReference>
<dbReference type="SUPFAM" id="SSF48498">
    <property type="entry name" value="Tetracyclin repressor-like, C-terminal domain"/>
    <property type="match status" value="1"/>
</dbReference>
<sequence>MDEDKGKSARRPRADALRNRERILEAAKAVFSAGGPDASLEAVAREAGVGIGTLYRHFPTREALFEAVYRREVQQLADLADQLKVDAEPCEALRRWLRANVEFVATKKGMVAALALAVDKRSDLTALSFERLTEAVGGLLERAAQAGEIRSDIGPEDVLRALIGMCYLHDKPGWQTSVLRLVDVFVDGLCRGRQGGD</sequence>
<gene>
    <name evidence="6" type="ORF">F0L46_19420</name>
</gene>
<dbReference type="InterPro" id="IPR009057">
    <property type="entry name" value="Homeodomain-like_sf"/>
</dbReference>
<evidence type="ECO:0000256" key="3">
    <source>
        <dbReference type="ARBA" id="ARBA00023163"/>
    </source>
</evidence>
<dbReference type="Pfam" id="PF00440">
    <property type="entry name" value="TetR_N"/>
    <property type="match status" value="1"/>
</dbReference>
<feature type="domain" description="HTH tetR-type" evidence="5">
    <location>
        <begin position="17"/>
        <end position="76"/>
    </location>
</feature>
<keyword evidence="2 4" id="KW-0238">DNA-binding</keyword>
<dbReference type="PANTHER" id="PTHR30055">
    <property type="entry name" value="HTH-TYPE TRANSCRIPTIONAL REGULATOR RUTR"/>
    <property type="match status" value="1"/>
</dbReference>
<evidence type="ECO:0000313" key="6">
    <source>
        <dbReference type="EMBL" id="KAA2235660.1"/>
    </source>
</evidence>
<keyword evidence="7" id="KW-1185">Reference proteome</keyword>
<comment type="caution">
    <text evidence="6">The sequence shown here is derived from an EMBL/GenBank/DDBJ whole genome shotgun (WGS) entry which is preliminary data.</text>
</comment>
<reference evidence="6 7" key="2">
    <citation type="submission" date="2019-09" db="EMBL/GenBank/DDBJ databases">
        <authorList>
            <person name="Jin C."/>
        </authorList>
    </citation>
    <scope>NUCLEOTIDE SEQUENCE [LARGE SCALE GENOMIC DNA]</scope>
    <source>
        <strain evidence="6 7">BN140002</strain>
    </source>
</reference>
<dbReference type="PANTHER" id="PTHR30055:SF234">
    <property type="entry name" value="HTH-TYPE TRANSCRIPTIONAL REGULATOR BETI"/>
    <property type="match status" value="1"/>
</dbReference>
<dbReference type="RefSeq" id="WP_149820605.1">
    <property type="nucleotide sequence ID" value="NZ_VUOA01000034.1"/>
</dbReference>
<dbReference type="InterPro" id="IPR036271">
    <property type="entry name" value="Tet_transcr_reg_TetR-rel_C_sf"/>
</dbReference>
<dbReference type="Pfam" id="PF21597">
    <property type="entry name" value="TetR_C_43"/>
    <property type="match status" value="1"/>
</dbReference>
<dbReference type="InterPro" id="IPR049445">
    <property type="entry name" value="TetR_SbtR-like_C"/>
</dbReference>
<dbReference type="Proteomes" id="UP000323142">
    <property type="component" value="Unassembled WGS sequence"/>
</dbReference>
<dbReference type="PROSITE" id="PS50977">
    <property type="entry name" value="HTH_TETR_2"/>
    <property type="match status" value="1"/>
</dbReference>
<dbReference type="InterPro" id="IPR001647">
    <property type="entry name" value="HTH_TetR"/>
</dbReference>
<organism evidence="6 7">
    <name type="scientific">Salinarimonas soli</name>
    <dbReference type="NCBI Taxonomy" id="1638099"/>
    <lineage>
        <taxon>Bacteria</taxon>
        <taxon>Pseudomonadati</taxon>
        <taxon>Pseudomonadota</taxon>
        <taxon>Alphaproteobacteria</taxon>
        <taxon>Hyphomicrobiales</taxon>
        <taxon>Salinarimonadaceae</taxon>
        <taxon>Salinarimonas</taxon>
    </lineage>
</organism>
<evidence type="ECO:0000259" key="5">
    <source>
        <dbReference type="PROSITE" id="PS50977"/>
    </source>
</evidence>
<dbReference type="SUPFAM" id="SSF46689">
    <property type="entry name" value="Homeodomain-like"/>
    <property type="match status" value="1"/>
</dbReference>
<dbReference type="GO" id="GO:0000976">
    <property type="term" value="F:transcription cis-regulatory region binding"/>
    <property type="evidence" value="ECO:0007669"/>
    <property type="project" value="TreeGrafter"/>
</dbReference>
<reference evidence="6 7" key="1">
    <citation type="submission" date="2019-09" db="EMBL/GenBank/DDBJ databases">
        <title>Salinarimonas rosea gen. nov., sp. nov., a new member of the a-2 subgroup of the Proteobacteria.</title>
        <authorList>
            <person name="Liu J."/>
        </authorList>
    </citation>
    <scope>NUCLEOTIDE SEQUENCE [LARGE SCALE GENOMIC DNA]</scope>
    <source>
        <strain evidence="6 7">BN140002</strain>
    </source>
</reference>
<dbReference type="GO" id="GO:0003700">
    <property type="term" value="F:DNA-binding transcription factor activity"/>
    <property type="evidence" value="ECO:0007669"/>
    <property type="project" value="TreeGrafter"/>
</dbReference>
<dbReference type="EMBL" id="VUOA01000034">
    <property type="protein sequence ID" value="KAA2235660.1"/>
    <property type="molecule type" value="Genomic_DNA"/>
</dbReference>
<dbReference type="AlphaFoldDB" id="A0A5B2VB45"/>
<keyword evidence="1" id="KW-0805">Transcription regulation</keyword>
<name>A0A5B2VB45_9HYPH</name>
<dbReference type="InterPro" id="IPR050109">
    <property type="entry name" value="HTH-type_TetR-like_transc_reg"/>
</dbReference>
<feature type="DNA-binding region" description="H-T-H motif" evidence="4">
    <location>
        <begin position="39"/>
        <end position="58"/>
    </location>
</feature>